<feature type="region of interest" description="Disordered" evidence="1">
    <location>
        <begin position="564"/>
        <end position="654"/>
    </location>
</feature>
<organism evidence="2 3">
    <name type="scientific">Plasmodium inui San Antonio 1</name>
    <dbReference type="NCBI Taxonomy" id="1237626"/>
    <lineage>
        <taxon>Eukaryota</taxon>
        <taxon>Sar</taxon>
        <taxon>Alveolata</taxon>
        <taxon>Apicomplexa</taxon>
        <taxon>Aconoidasida</taxon>
        <taxon>Haemosporida</taxon>
        <taxon>Plasmodiidae</taxon>
        <taxon>Plasmodium</taxon>
        <taxon>Plasmodium (Plasmodium)</taxon>
    </lineage>
</organism>
<dbReference type="OrthoDB" id="8069108at2759"/>
<dbReference type="RefSeq" id="XP_008816099.1">
    <property type="nucleotide sequence ID" value="XM_008817877.1"/>
</dbReference>
<evidence type="ECO:0000313" key="3">
    <source>
        <dbReference type="Proteomes" id="UP000030640"/>
    </source>
</evidence>
<sequence length="2189" mass="247867">MDQEAEQSRRGNVDSNGNHAYPSHYVSSSKYINGPLYKKSKDVSMQNGNVNGFIMGGPGAPIEYQPSTVRAARFGEEDGYFDQNECKGGIPNGDGILHMNGSINGGGSINGNGLINGNGHLNGSNANHLLYSYPSDLGTMMPAFSSHHVNGNIDLCHKESEGGAEVTENLIGSVNSINESMHPHEQYDQFCGVQEGGYPGSPFDGCDKPIPENLDVGFISSMKSSGKIHFGNGNIEEADEPSQDCYPSQSNGTNAPGCSGQVTNGYSENKRFSNKTDGIVQMKKKKNVTFTIQNDVFSIPPGLNEADSFGYYANGVMASDVSDISRVSRVSRLSGMPNGDCVAGEEKHTPDESTKMKKTHGSAYGTINEKDATNDVYNFITLKKNNHSYHPNSINNNYIEYDINNNGPFFPSMSTGLKSGSTMSSTFGANEGGGVRANADHHAQAEGDISSTSCQAMQHGTYSTGPHDWVYKQGDQRENQPGIVPNVVSARVVNGDVPGEAPISDNPVSEQEAKPGGGGATFFVEEVPNASDTTANVNAMYDSSSYNCSEAKWKGLPFSGGSMNNRGANRMPGRGGVLNKNDKSATINGKVKQTKERHKGSGRPKSVSFSKKLVSNKSNQEKKKLSKYPSNSVNRSGGDNQPHRFGETHPHTLSANMLPQDGPLKHGVHTGHMGGVSDVSGMNDIRGMSDVSQSANEMVHVQRQFVMRYLSDVEKIYQIRERIRQHEKRVNKNRAKIRARRQAESAGSAAGAAAAAGGISWDSSNSLTLCRLNTQVDLYIDFVERREYRSDLEAQLRRWDGGPAEKHDGKEPISQGRSNVRQDGEEDSREQHSKEKSTEEQPSDRKVNDRRRSDGPPRAHSRVHLQSRFIQSLLRKKSNLYCSSPGEVERIHCESFYFQHALKQVNYLCNLLVYMHFILLKYVSIFSLSEWNALLFRDIDLFNCGSWGRSPGEAAEVTQAADPISEVKGDVEKALDATNEVTQATDPMNEVTQATDPMNEVTQDADPMNEVTETADSMNDALPLGKPGAGESQVYAGDMENEKSTKGGDVPQSDGVTENPGETPLDAETMEKLNPLIINKENTIDINYYEYVIEPFDFYFYENVYNEICAYVQMVRSNGETSGGAASNATAQLLKTLPYQYHEFVEILNKEIMNVRDLIYRNRYIRYMFYYIYRNNSDNLLDSVNHIFNMEKKKLQLYKLQVKLRYNIFLSRFFEHGYMVVNCPGEEKMDESSESCGVNFIEAKQKLFTCLFEQYREYYRAYQARVQRLREDTRKVFGIPEERFPYVRKKINFYSEHFEELKRRFALRLGEAPEAVEAVEAADGVETVEGGEAAKEAEAAQAANRAAANGTNMTEPHEREKLTFDVSYDYVEYMFNKNYALIINSEKNNSRKLKAAYIVNRNLKDRENLVIVTSILNVIKWKSLFGSFDNVTVYLNEESILDNKIETQEKNLIICVDFLPKILHVACHAIILDMSHFNLLNKISILNDLRYLGFSKRIIILNNVLAENWNLLSSLFFLNSALFGSTIVSRIQLSQSQEDRSALTDLMRSFVGHFCVMNKEGVDPQSGDRSGVRSDNQRDEVTAEEVPRSRNRRCFLITYMSGIQKFIYDNVSDEDKWDASVHPLLLLDENNFFLKDFNISEKFDLLKNILKKFHMLKKRILLCYSGKDKLEKLIKILLYVHLLNDASSVSSFDVEREKDSLNVQQYDVAVVVNNHIEYLTYFENRHIACYLLISAFTKEEEGILDTFKDKKEIHFYKKKKEELMRSRKSCRDGIYRYYINNMISENDEQFLLFSIIDQKEKVYCNTPYDEVVLPTCFVSTLAHCEAAVGYSEHWQDIKNAHSFWNFNNFNPDKVIFYLDRKNTVYDKYQNVVCPMSEEYIAPPQIYYYLTNPMNEKNTFNNCLSLAIDEIIKELNRKKELDEFDEMKKRTLLNIKEKTSKKYFSSIRKVEKILSEFLKENKKKSFERFLKGCESYGQVITKCKEKLFVTFNKTYNIHFKYFEDFWLDEEKKRKEKWRKLWDLHEAKGKEDNNRSGSGGNNNDNNNRNSNCSSGGSLGENNPGNGARASGSIEEANLININNVFNTTVREKNDSNDSSHTNDAFANSDTSKNELNFLEKKNFRIRLSSKLFDEKEFDQLFVNRKKICLTNGDSKKEDNNSCSLEEKKEKEKDKKTCLYIERKEGDEPCQV</sequence>
<name>W7A7A0_9APIC</name>
<feature type="region of interest" description="Disordered" evidence="1">
    <location>
        <begin position="799"/>
        <end position="862"/>
    </location>
</feature>
<dbReference type="Proteomes" id="UP000030640">
    <property type="component" value="Unassembled WGS sequence"/>
</dbReference>
<feature type="compositionally biased region" description="Low complexity" evidence="1">
    <location>
        <begin position="2039"/>
        <end position="2060"/>
    </location>
</feature>
<feature type="region of interest" description="Disordered" evidence="1">
    <location>
        <begin position="1561"/>
        <end position="1585"/>
    </location>
</feature>
<feature type="region of interest" description="Disordered" evidence="1">
    <location>
        <begin position="498"/>
        <end position="519"/>
    </location>
</feature>
<feature type="region of interest" description="Disordered" evidence="1">
    <location>
        <begin position="2088"/>
        <end position="2107"/>
    </location>
</feature>
<feature type="compositionally biased region" description="Basic and acidic residues" evidence="1">
    <location>
        <begin position="799"/>
        <end position="811"/>
    </location>
</feature>
<evidence type="ECO:0000313" key="2">
    <source>
        <dbReference type="EMBL" id="EUD67128.1"/>
    </source>
</evidence>
<evidence type="ECO:0000256" key="1">
    <source>
        <dbReference type="SAM" id="MobiDB-lite"/>
    </source>
</evidence>
<feature type="compositionally biased region" description="Polar residues" evidence="1">
    <location>
        <begin position="2096"/>
        <end position="2107"/>
    </location>
</feature>
<feature type="region of interest" description="Disordered" evidence="1">
    <location>
        <begin position="1"/>
        <end position="25"/>
    </location>
</feature>
<feature type="compositionally biased region" description="Basic and acidic residues" evidence="1">
    <location>
        <begin position="829"/>
        <end position="857"/>
    </location>
</feature>
<reference evidence="2 3" key="1">
    <citation type="submission" date="2013-02" db="EMBL/GenBank/DDBJ databases">
        <title>The Genome Sequence of Plasmodium inui San Antonio 1.</title>
        <authorList>
            <consortium name="The Broad Institute Genome Sequencing Platform"/>
            <consortium name="The Broad Institute Genome Sequencing Center for Infectious Disease"/>
            <person name="Neafsey D."/>
            <person name="Cheeseman I."/>
            <person name="Volkman S."/>
            <person name="Adams J."/>
            <person name="Walker B."/>
            <person name="Young S.K."/>
            <person name="Zeng Q."/>
            <person name="Gargeya S."/>
            <person name="Fitzgerald M."/>
            <person name="Haas B."/>
            <person name="Abouelleil A."/>
            <person name="Alvarado L."/>
            <person name="Arachchi H.M."/>
            <person name="Berlin A.M."/>
            <person name="Chapman S.B."/>
            <person name="Dewar J."/>
            <person name="Goldberg J."/>
            <person name="Griggs A."/>
            <person name="Gujja S."/>
            <person name="Hansen M."/>
            <person name="Howarth C."/>
            <person name="Imamovic A."/>
            <person name="Larimer J."/>
            <person name="McCowan C."/>
            <person name="Murphy C."/>
            <person name="Neiman D."/>
            <person name="Pearson M."/>
            <person name="Priest M."/>
            <person name="Roberts A."/>
            <person name="Saif S."/>
            <person name="Shea T."/>
            <person name="Sisk P."/>
            <person name="Sykes S."/>
            <person name="Wortman J."/>
            <person name="Nusbaum C."/>
            <person name="Birren B."/>
        </authorList>
    </citation>
    <scope>NUCLEOTIDE SEQUENCE [LARGE SCALE GENOMIC DNA]</scope>
    <source>
        <strain evidence="2 3">San Antonio 1</strain>
    </source>
</reference>
<gene>
    <name evidence="2" type="ORF">C922_02278</name>
</gene>
<keyword evidence="3" id="KW-1185">Reference proteome</keyword>
<feature type="region of interest" description="Disordered" evidence="1">
    <location>
        <begin position="2027"/>
        <end position="2068"/>
    </location>
</feature>
<feature type="compositionally biased region" description="Basic and acidic residues" evidence="1">
    <location>
        <begin position="641"/>
        <end position="650"/>
    </location>
</feature>
<feature type="compositionally biased region" description="Basic and acidic residues" evidence="1">
    <location>
        <begin position="1"/>
        <end position="12"/>
    </location>
</feature>
<dbReference type="GeneID" id="20037552"/>
<feature type="compositionally biased region" description="Basic and acidic residues" evidence="1">
    <location>
        <begin position="344"/>
        <end position="355"/>
    </location>
</feature>
<feature type="compositionally biased region" description="Polar residues" evidence="1">
    <location>
        <begin position="607"/>
        <end position="618"/>
    </location>
</feature>
<feature type="compositionally biased region" description="Polar residues" evidence="1">
    <location>
        <begin position="628"/>
        <end position="639"/>
    </location>
</feature>
<dbReference type="EMBL" id="KI965467">
    <property type="protein sequence ID" value="EUD67128.1"/>
    <property type="molecule type" value="Genomic_DNA"/>
</dbReference>
<proteinExistence type="predicted"/>
<feature type="compositionally biased region" description="Basic and acidic residues" evidence="1">
    <location>
        <begin position="1570"/>
        <end position="1585"/>
    </location>
</feature>
<feature type="region of interest" description="Disordered" evidence="1">
    <location>
        <begin position="1041"/>
        <end position="1068"/>
    </location>
</feature>
<accession>W7A7A0</accession>
<dbReference type="VEuPathDB" id="PlasmoDB:C922_02278"/>
<feature type="region of interest" description="Disordered" evidence="1">
    <location>
        <begin position="239"/>
        <end position="266"/>
    </location>
</feature>
<protein>
    <submittedName>
        <fullName evidence="2">Uncharacterized protein</fullName>
    </submittedName>
</protein>
<feature type="compositionally biased region" description="Polar residues" evidence="1">
    <location>
        <begin position="245"/>
        <end position="266"/>
    </location>
</feature>
<feature type="region of interest" description="Disordered" evidence="1">
    <location>
        <begin position="338"/>
        <end position="360"/>
    </location>
</feature>